<gene>
    <name evidence="1" type="ORF">CCAP1982_LOCUS3846</name>
</gene>
<organism evidence="1 2">
    <name type="scientific">Ceratitis capitata</name>
    <name type="common">Mediterranean fruit fly</name>
    <name type="synonym">Tephritis capitata</name>
    <dbReference type="NCBI Taxonomy" id="7213"/>
    <lineage>
        <taxon>Eukaryota</taxon>
        <taxon>Metazoa</taxon>
        <taxon>Ecdysozoa</taxon>
        <taxon>Arthropoda</taxon>
        <taxon>Hexapoda</taxon>
        <taxon>Insecta</taxon>
        <taxon>Pterygota</taxon>
        <taxon>Neoptera</taxon>
        <taxon>Endopterygota</taxon>
        <taxon>Diptera</taxon>
        <taxon>Brachycera</taxon>
        <taxon>Muscomorpha</taxon>
        <taxon>Tephritoidea</taxon>
        <taxon>Tephritidae</taxon>
        <taxon>Ceratitis</taxon>
        <taxon>Ceratitis</taxon>
    </lineage>
</organism>
<comment type="caution">
    <text evidence="1">The sequence shown here is derived from an EMBL/GenBank/DDBJ whole genome shotgun (WGS) entry which is preliminary data.</text>
</comment>
<keyword evidence="2" id="KW-1185">Reference proteome</keyword>
<accession>A0A811U850</accession>
<evidence type="ECO:0000313" key="1">
    <source>
        <dbReference type="EMBL" id="CAD6995124.1"/>
    </source>
</evidence>
<evidence type="ECO:0000313" key="2">
    <source>
        <dbReference type="Proteomes" id="UP000606786"/>
    </source>
</evidence>
<proteinExistence type="predicted"/>
<dbReference type="EMBL" id="CAJHJT010000001">
    <property type="protein sequence ID" value="CAD6995124.1"/>
    <property type="molecule type" value="Genomic_DNA"/>
</dbReference>
<protein>
    <submittedName>
        <fullName evidence="1">(Mediterranean fruit fly) hypothetical protein</fullName>
    </submittedName>
</protein>
<dbReference type="AlphaFoldDB" id="A0A811U850"/>
<name>A0A811U850_CERCA</name>
<sequence>MSKSDESALGVFKRKVLRKIYGLLRIGNGEYRTRWNDELYELCGNIDIVQRIRKQRLASSCDPNGKFKSFRCNTRVCMKRRRKTSTFLERPYREGPGCLWYFQLTPNSKKKKRTA</sequence>
<dbReference type="Proteomes" id="UP000606786">
    <property type="component" value="Unassembled WGS sequence"/>
</dbReference>
<reference evidence="1" key="1">
    <citation type="submission" date="2020-11" db="EMBL/GenBank/DDBJ databases">
        <authorList>
            <person name="Whitehead M."/>
        </authorList>
    </citation>
    <scope>NUCLEOTIDE SEQUENCE</scope>
    <source>
        <strain evidence="1">EGII</strain>
    </source>
</reference>